<dbReference type="Proteomes" id="UP001153334">
    <property type="component" value="Unassembled WGS sequence"/>
</dbReference>
<reference evidence="1" key="1">
    <citation type="submission" date="2022-11" db="EMBL/GenBank/DDBJ databases">
        <title>Genome Sequence of Nemania bipapillata.</title>
        <authorList>
            <person name="Buettner E."/>
        </authorList>
    </citation>
    <scope>NUCLEOTIDE SEQUENCE</scope>
    <source>
        <strain evidence="1">CP14</strain>
    </source>
</reference>
<comment type="caution">
    <text evidence="1">The sequence shown here is derived from an EMBL/GenBank/DDBJ whole genome shotgun (WGS) entry which is preliminary data.</text>
</comment>
<evidence type="ECO:0000313" key="2">
    <source>
        <dbReference type="Proteomes" id="UP001153334"/>
    </source>
</evidence>
<evidence type="ECO:0000313" key="1">
    <source>
        <dbReference type="EMBL" id="KAJ8113813.1"/>
    </source>
</evidence>
<sequence length="521" mass="58516">MAHLTQEHVQQLYREFGELAVIDDIIRHRAADNPPAPILAYPRTPRSVDDYEKFTGKQLNQFVDGAVKYFLSHGLRPNTHEVVAILASSNVDFIVTFFALSRLGYTVLCLSLRIPDVAIVELLKQAQCHTIVREESPFVAANIEAVQKIWHLNELSIPKRVYYDREDLVHEQPFVRDYDAAQERDRVALIMHSSGSTGLPKVVSLTHRNVLTHAVQGAGMDNFAALPLYHMYGVSTTMQAMYRRKTAHLFNTSLPLTADNILAALAAVNVRVIHAVPYALGLIAEQPRGMEYLKSCKIVTAAGARTPDELGDRLVASGVNLGVVFGTTEAGLVGDSMRREEGDDSWDYIRIYSNVRKYVTMYPIGDNQFECVYLQGHPGLSTWNSDDPEPRCWHSKDIFTPHPTIPDIWKYVTRIDDRITLVNGEKVLPLPIEGRMRDHDLVREAVVVGVDRPIPGLLLFRSEASSSLSPSSFLEAIWPAVEQANLRAEGFSQITREMICHHPRAGVQDVRGRDRRHVRAT</sequence>
<dbReference type="EMBL" id="JAPESX010001483">
    <property type="protein sequence ID" value="KAJ8113813.1"/>
    <property type="molecule type" value="Genomic_DNA"/>
</dbReference>
<gene>
    <name evidence="1" type="ORF">ONZ43_g5059</name>
</gene>
<proteinExistence type="predicted"/>
<organism evidence="1 2">
    <name type="scientific">Nemania bipapillata</name>
    <dbReference type="NCBI Taxonomy" id="110536"/>
    <lineage>
        <taxon>Eukaryota</taxon>
        <taxon>Fungi</taxon>
        <taxon>Dikarya</taxon>
        <taxon>Ascomycota</taxon>
        <taxon>Pezizomycotina</taxon>
        <taxon>Sordariomycetes</taxon>
        <taxon>Xylariomycetidae</taxon>
        <taxon>Xylariales</taxon>
        <taxon>Xylariaceae</taxon>
        <taxon>Nemania</taxon>
    </lineage>
</organism>
<protein>
    <submittedName>
        <fullName evidence="1">Uncharacterized protein</fullName>
    </submittedName>
</protein>
<name>A0ACC2IF82_9PEZI</name>
<accession>A0ACC2IF82</accession>
<keyword evidence="2" id="KW-1185">Reference proteome</keyword>